<accession>A0ABT5JTM2</accession>
<proteinExistence type="predicted"/>
<dbReference type="SUPFAM" id="SSF159238">
    <property type="entry name" value="SO1590-like"/>
    <property type="match status" value="1"/>
</dbReference>
<dbReference type="InterPro" id="IPR021607">
    <property type="entry name" value="DUF3224"/>
</dbReference>
<evidence type="ECO:0000313" key="2">
    <source>
        <dbReference type="Proteomes" id="UP001221208"/>
    </source>
</evidence>
<protein>
    <submittedName>
        <fullName evidence="1">DUF3224 domain-containing protein</fullName>
    </submittedName>
</protein>
<keyword evidence="2" id="KW-1185">Reference proteome</keyword>
<sequence length="141" mass="14377">MPFDFPLTLSTNFVAASWAETPFHEMADAGKLSRATIVNTLSGGIEGEGTLEYLLAYPAVPGADVAFVGYERIVSAAAGREGSFTMKHEGCFSPLFGVSGALNIVAGSGTGVFAGLGGSGVIKAKAGEHGGEYCLTLDKAP</sequence>
<organism evidence="1 2">
    <name type="scientific">Janthinobacterium fluminis</name>
    <dbReference type="NCBI Taxonomy" id="2987524"/>
    <lineage>
        <taxon>Bacteria</taxon>
        <taxon>Pseudomonadati</taxon>
        <taxon>Pseudomonadota</taxon>
        <taxon>Betaproteobacteria</taxon>
        <taxon>Burkholderiales</taxon>
        <taxon>Oxalobacteraceae</taxon>
        <taxon>Janthinobacterium</taxon>
    </lineage>
</organism>
<gene>
    <name evidence="1" type="ORF">OIK44_00655</name>
</gene>
<dbReference type="EMBL" id="JAQQXR010000001">
    <property type="protein sequence ID" value="MDC8756092.1"/>
    <property type="molecule type" value="Genomic_DNA"/>
</dbReference>
<dbReference type="Proteomes" id="UP001221208">
    <property type="component" value="Unassembled WGS sequence"/>
</dbReference>
<evidence type="ECO:0000313" key="1">
    <source>
        <dbReference type="EMBL" id="MDC8756092.1"/>
    </source>
</evidence>
<dbReference type="Pfam" id="PF11528">
    <property type="entry name" value="DUF3224"/>
    <property type="match status" value="1"/>
</dbReference>
<dbReference type="RefSeq" id="WP_273668720.1">
    <property type="nucleotide sequence ID" value="NZ_JAQQXR010000001.1"/>
</dbReference>
<name>A0ABT5JTM2_9BURK</name>
<reference evidence="1 2" key="1">
    <citation type="submission" date="2022-10" db="EMBL/GenBank/DDBJ databases">
        <title>Janthinobacterium sp. hw3 Genome sequencing.</title>
        <authorList>
            <person name="Park S."/>
        </authorList>
    </citation>
    <scope>NUCLEOTIDE SEQUENCE [LARGE SCALE GENOMIC DNA]</scope>
    <source>
        <strain evidence="2">hw3</strain>
    </source>
</reference>
<dbReference type="Gene3D" id="2.40.350.10">
    <property type="entry name" value="SO1590-like"/>
    <property type="match status" value="1"/>
</dbReference>
<comment type="caution">
    <text evidence="1">The sequence shown here is derived from an EMBL/GenBank/DDBJ whole genome shotgun (WGS) entry which is preliminary data.</text>
</comment>
<dbReference type="InterPro" id="IPR023159">
    <property type="entry name" value="SO1590-like_sf"/>
</dbReference>